<organism evidence="1 2">
    <name type="scientific">Achromobacter piechaudii ATCC 43553</name>
    <dbReference type="NCBI Taxonomy" id="742159"/>
    <lineage>
        <taxon>Bacteria</taxon>
        <taxon>Pseudomonadati</taxon>
        <taxon>Pseudomonadota</taxon>
        <taxon>Betaproteobacteria</taxon>
        <taxon>Burkholderiales</taxon>
        <taxon>Alcaligenaceae</taxon>
        <taxon>Achromobacter</taxon>
    </lineage>
</organism>
<dbReference type="AlphaFoldDB" id="D4X8S3"/>
<dbReference type="EMBL" id="ADMS01000044">
    <property type="protein sequence ID" value="EFF76782.1"/>
    <property type="molecule type" value="Genomic_DNA"/>
</dbReference>
<dbReference type="Proteomes" id="UP000004510">
    <property type="component" value="Unassembled WGS sequence"/>
</dbReference>
<dbReference type="PATRIC" id="fig|742159.3.peg.2786"/>
<accession>D4X8S3</accession>
<evidence type="ECO:0000313" key="2">
    <source>
        <dbReference type="Proteomes" id="UP000004510"/>
    </source>
</evidence>
<evidence type="ECO:0000313" key="1">
    <source>
        <dbReference type="EMBL" id="EFF76782.1"/>
    </source>
</evidence>
<proteinExistence type="predicted"/>
<dbReference type="HOGENOM" id="CLU_3264150_0_0_4"/>
<name>D4X8S3_9BURK</name>
<gene>
    <name evidence="1" type="ORF">HMPREF0004_1870</name>
</gene>
<reference evidence="2" key="1">
    <citation type="submission" date="2010-03" db="EMBL/GenBank/DDBJ databases">
        <title>Complete sequence of Mobiluncus curtisii ATCC 43063.</title>
        <authorList>
            <person name="Muzny D."/>
            <person name="Qin X."/>
            <person name="Deng J."/>
            <person name="Jiang H."/>
            <person name="Liu Y."/>
            <person name="Qu J."/>
            <person name="Song X.-Z."/>
            <person name="Zhang L."/>
            <person name="Thornton R."/>
            <person name="Coyle M."/>
            <person name="Francisco L."/>
            <person name="Jackson L."/>
            <person name="Javaid M."/>
            <person name="Korchina V."/>
            <person name="Kovar C."/>
            <person name="Mata R."/>
            <person name="Mathew T."/>
            <person name="Ngo R."/>
            <person name="Nguyen L."/>
            <person name="Nguyen N."/>
            <person name="Okwuonu G."/>
            <person name="Ongeri F."/>
            <person name="Pham C."/>
            <person name="Simmons D."/>
            <person name="Wilczek-Boney K."/>
            <person name="Hale W."/>
            <person name="Jakkamsetti A."/>
            <person name="Pham P."/>
            <person name="Ruth R."/>
            <person name="San Lucas F."/>
            <person name="Warren J."/>
            <person name="Zhang J."/>
            <person name="Zhao Z."/>
            <person name="Zhou C."/>
            <person name="Zhu D."/>
            <person name="Lee S."/>
            <person name="Bess C."/>
            <person name="Blankenburg K."/>
            <person name="Forbes L."/>
            <person name="Fu Q."/>
            <person name="Gubbala S."/>
            <person name="Hirani K."/>
            <person name="Jayaseelan J.C."/>
            <person name="Lara F."/>
            <person name="Munidasa M."/>
            <person name="Palculict T."/>
            <person name="Patil S."/>
            <person name="Pu L.-L."/>
            <person name="Saada N."/>
            <person name="Tang L."/>
            <person name="Weissenberger G."/>
            <person name="Zhu Y."/>
            <person name="Hemphill L."/>
            <person name="Shang Y."/>
            <person name="Youmans B."/>
            <person name="Ayvaz T."/>
            <person name="Ross M."/>
            <person name="Santibanez J."/>
            <person name="Aqrawi P."/>
            <person name="Gross S."/>
            <person name="Joshi V."/>
            <person name="Fowler G."/>
            <person name="Nazareth L."/>
            <person name="Reid J."/>
            <person name="Worley K."/>
            <person name="Petrosino J."/>
            <person name="Highlander S."/>
            <person name="Gibbs R."/>
            <person name="Gibbs R."/>
        </authorList>
    </citation>
    <scope>NUCLEOTIDE SEQUENCE [LARGE SCALE GENOMIC DNA]</scope>
    <source>
        <strain evidence="2">ATCC 43553</strain>
    </source>
</reference>
<sequence>MRTDRKFARIISARAHGIRLVFSNAVSPPNRFLAKRIAAAP</sequence>
<protein>
    <submittedName>
        <fullName evidence="1">Uncharacterized protein</fullName>
    </submittedName>
</protein>
<comment type="caution">
    <text evidence="1">The sequence shown here is derived from an EMBL/GenBank/DDBJ whole genome shotgun (WGS) entry which is preliminary data.</text>
</comment>